<accession>A0A7S1RY68</accession>
<proteinExistence type="predicted"/>
<protein>
    <submittedName>
        <fullName evidence="1">Uncharacterized protein</fullName>
    </submittedName>
</protein>
<dbReference type="AlphaFoldDB" id="A0A7S1RY68"/>
<sequence>MGNVGAIRVHPDQPSLACPGERSTFTDPIGEGLVEDVQEFFEELADSMRNPLSWSFEYVFLKEVDVTSPSPDEFQVRVVLDGQKIRRHIPWIQGEEDIIRSWYEGSIDRERLYLETTEFEPVPEKTRRHSLHSVMHPDRRSRSFKVEVWCMGKEGTRRSGELIAGIVEWMWVKPLLACRFGQKVRVHCNIEVPESGGTSAMTEPLDAYFTAEQFFRAVVALAMEEGTPGREIAHKSSMECEVRWRQDFPLPADVLINRETGQKTLNVEASRIVVSDPKGLQIAIQERFFDELAMSTFYRIHQDPVRCEYWQGLPSGQRAGGAQQARQLRLLLLKLVSEAEVKNEISGALGKGSIMF</sequence>
<name>A0A7S1RY68_ALECA</name>
<dbReference type="EMBL" id="HBGE01091487">
    <property type="protein sequence ID" value="CAD9177723.1"/>
    <property type="molecule type" value="Transcribed_RNA"/>
</dbReference>
<reference evidence="1" key="1">
    <citation type="submission" date="2021-01" db="EMBL/GenBank/DDBJ databases">
        <authorList>
            <person name="Corre E."/>
            <person name="Pelletier E."/>
            <person name="Niang G."/>
            <person name="Scheremetjew M."/>
            <person name="Finn R."/>
            <person name="Kale V."/>
            <person name="Holt S."/>
            <person name="Cochrane G."/>
            <person name="Meng A."/>
            <person name="Brown T."/>
            <person name="Cohen L."/>
        </authorList>
    </citation>
    <scope>NUCLEOTIDE SEQUENCE</scope>
    <source>
        <strain evidence="1">OF101</strain>
    </source>
</reference>
<evidence type="ECO:0000313" key="1">
    <source>
        <dbReference type="EMBL" id="CAD9177723.1"/>
    </source>
</evidence>
<organism evidence="1">
    <name type="scientific">Alexandrium catenella</name>
    <name type="common">Red tide dinoflagellate</name>
    <name type="synonym">Gonyaulax catenella</name>
    <dbReference type="NCBI Taxonomy" id="2925"/>
    <lineage>
        <taxon>Eukaryota</taxon>
        <taxon>Sar</taxon>
        <taxon>Alveolata</taxon>
        <taxon>Dinophyceae</taxon>
        <taxon>Gonyaulacales</taxon>
        <taxon>Pyrocystaceae</taxon>
        <taxon>Alexandrium</taxon>
    </lineage>
</organism>
<gene>
    <name evidence="1" type="ORF">ACAT0790_LOCUS54492</name>
</gene>